<evidence type="ECO:0000313" key="2">
    <source>
        <dbReference type="Proteomes" id="UP001596052"/>
    </source>
</evidence>
<sequence>MLLNHGIHLGYCTNIHRGETWEETWNGLKNYTLRVKDRVSSGSPYGIGLRLSLQAALELSAPGKIDEFKAWLDANGCYVFTINGFPYGSFHGTRVKEHVFKPDWSTPERLEYTNLLFDILAQLLPPGVSGSVSTLPGSHKTFAIGSDEFQAIFTNLRLCREHIEKVAAKSGHDLHLGLEPEPLGLFETSGETLKFFGLYLDRHPQDRDFFKFVGLNYDTCHLAIEFEDAQTALKRITGAGIRISKLHFSSALKLKPTPENVSKLHAFDEPVYFHQVIASYGKDEPLRRFKDLPDALQFAAASPGSLGEEWRVHFHIPIHAQPGGGFDSTRDHLLGAMDWLSQNPSKCQHIEMETYTWEVLPLEMRSGDVVDQLVREYEWTLAEMRSRNLTPWAD</sequence>
<evidence type="ECO:0000313" key="1">
    <source>
        <dbReference type="EMBL" id="MFC5453397.1"/>
    </source>
</evidence>
<dbReference type="Gene3D" id="3.20.20.150">
    <property type="entry name" value="Divalent-metal-dependent TIM barrel enzymes"/>
    <property type="match status" value="1"/>
</dbReference>
<accession>A0ABW0KLA0</accession>
<comment type="caution">
    <text evidence="1">The sequence shown here is derived from an EMBL/GenBank/DDBJ whole genome shotgun (WGS) entry which is preliminary data.</text>
</comment>
<gene>
    <name evidence="1" type="primary">eboE</name>
    <name evidence="1" type="ORF">ACFQDI_00910</name>
</gene>
<dbReference type="SUPFAM" id="SSF51658">
    <property type="entry name" value="Xylose isomerase-like"/>
    <property type="match status" value="1"/>
</dbReference>
<dbReference type="Proteomes" id="UP001596052">
    <property type="component" value="Unassembled WGS sequence"/>
</dbReference>
<name>A0ABW0KLA0_9BACT</name>
<proteinExistence type="predicted"/>
<keyword evidence="2" id="KW-1185">Reference proteome</keyword>
<dbReference type="NCBIfam" id="NF035939">
    <property type="entry name" value="TIM_EboE"/>
    <property type="match status" value="1"/>
</dbReference>
<protein>
    <submittedName>
        <fullName evidence="1">Metabolite traffic protein EboE</fullName>
    </submittedName>
</protein>
<dbReference type="EMBL" id="JBHSMQ010000001">
    <property type="protein sequence ID" value="MFC5453397.1"/>
    <property type="molecule type" value="Genomic_DNA"/>
</dbReference>
<reference evidence="2" key="1">
    <citation type="journal article" date="2019" name="Int. J. Syst. Evol. Microbiol.">
        <title>The Global Catalogue of Microorganisms (GCM) 10K type strain sequencing project: providing services to taxonomists for standard genome sequencing and annotation.</title>
        <authorList>
            <consortium name="The Broad Institute Genomics Platform"/>
            <consortium name="The Broad Institute Genome Sequencing Center for Infectious Disease"/>
            <person name="Wu L."/>
            <person name="Ma J."/>
        </authorList>
    </citation>
    <scope>NUCLEOTIDE SEQUENCE [LARGE SCALE GENOMIC DNA]</scope>
    <source>
        <strain evidence="2">CGMCC 4.1469</strain>
    </source>
</reference>
<organism evidence="1 2">
    <name type="scientific">Prosthecobacter fluviatilis</name>
    <dbReference type="NCBI Taxonomy" id="445931"/>
    <lineage>
        <taxon>Bacteria</taxon>
        <taxon>Pseudomonadati</taxon>
        <taxon>Verrucomicrobiota</taxon>
        <taxon>Verrucomicrobiia</taxon>
        <taxon>Verrucomicrobiales</taxon>
        <taxon>Verrucomicrobiaceae</taxon>
        <taxon>Prosthecobacter</taxon>
    </lineage>
</organism>
<dbReference type="RefSeq" id="WP_377162433.1">
    <property type="nucleotide sequence ID" value="NZ_JBHSMQ010000001.1"/>
</dbReference>
<dbReference type="InterPro" id="IPR036237">
    <property type="entry name" value="Xyl_isomerase-like_sf"/>
</dbReference>